<dbReference type="InterPro" id="IPR005151">
    <property type="entry name" value="Tail-specific_protease"/>
</dbReference>
<gene>
    <name evidence="3" type="ORF">ACFS7Y_17205</name>
</gene>
<keyword evidence="4" id="KW-1185">Reference proteome</keyword>
<dbReference type="Gene3D" id="3.90.226.10">
    <property type="entry name" value="2-enoyl-CoA Hydratase, Chain A, domain 1"/>
    <property type="match status" value="1"/>
</dbReference>
<dbReference type="EMBL" id="JBHUPB010000011">
    <property type="protein sequence ID" value="MFD2969135.1"/>
    <property type="molecule type" value="Genomic_DNA"/>
</dbReference>
<dbReference type="SMART" id="SM00245">
    <property type="entry name" value="TSPc"/>
    <property type="match status" value="1"/>
</dbReference>
<feature type="domain" description="Tail specific protease" evidence="2">
    <location>
        <begin position="219"/>
        <end position="471"/>
    </location>
</feature>
<dbReference type="Pfam" id="PF03572">
    <property type="entry name" value="Peptidase_S41"/>
    <property type="match status" value="1"/>
</dbReference>
<evidence type="ECO:0000259" key="2">
    <source>
        <dbReference type="SMART" id="SM00245"/>
    </source>
</evidence>
<dbReference type="SUPFAM" id="SSF52096">
    <property type="entry name" value="ClpP/crotonase"/>
    <property type="match status" value="1"/>
</dbReference>
<evidence type="ECO:0000313" key="4">
    <source>
        <dbReference type="Proteomes" id="UP001597525"/>
    </source>
</evidence>
<sequence length="502" mass="57921">MRSLFLLYFCWASLTSYAQTTKLTKQEVVTDIEALKKILDENSSYVYLNGYDINEDLDRYQRSLPDAISLEEFGLFLGETIGKIGDRHASVRGYRTQDSLYLPLIFAPEKDKVLVLHRDDKNLAFLQPSFPYLKAIDGVPYREIVQKALPEEVTAPKASYFTRAVRELRDIQKVYGYLQKPLPNELKITLSDSLLKNDTTLTLSPVERKKTFRPWDERLESAYLTLKDEEYNKTEILDQLFRVEDKIGYILLPSMVSQDDAPNLFSRIETFMKMIQKDSRALIIDVRNNGGGTRDLTYALAKYLVHPDSIYVVNATRQRGPLPLPEDYIESLHARYLFAYAALDYDEQQKVVEFLKTFKPMYQLEDTKYSAYYFGLLHGKKLASKSMYYDRPVYILANEKSFSAASVFVSIFKGLPHVRIVGMPTDGSSGNSERFELPNSALRIKLSTMVSFQKDGKILDGLGTQPDIRIERDKKQILWKTDAQLEKLRELVVKQEQQQINQ</sequence>
<accession>A0ABW6BHW7</accession>
<dbReference type="RefSeq" id="WP_320184623.1">
    <property type="nucleotide sequence ID" value="NZ_CP138332.1"/>
</dbReference>
<dbReference type="Proteomes" id="UP001597525">
    <property type="component" value="Unassembled WGS sequence"/>
</dbReference>
<feature type="chain" id="PRO_5046873882" evidence="1">
    <location>
        <begin position="19"/>
        <end position="502"/>
    </location>
</feature>
<dbReference type="PANTHER" id="PTHR32060">
    <property type="entry name" value="TAIL-SPECIFIC PROTEASE"/>
    <property type="match status" value="1"/>
</dbReference>
<dbReference type="InterPro" id="IPR029045">
    <property type="entry name" value="ClpP/crotonase-like_dom_sf"/>
</dbReference>
<evidence type="ECO:0000313" key="3">
    <source>
        <dbReference type="EMBL" id="MFD2969135.1"/>
    </source>
</evidence>
<organism evidence="3 4">
    <name type="scientific">Sphingobacterium bambusae</name>
    <dbReference type="NCBI Taxonomy" id="662858"/>
    <lineage>
        <taxon>Bacteria</taxon>
        <taxon>Pseudomonadati</taxon>
        <taxon>Bacteroidota</taxon>
        <taxon>Sphingobacteriia</taxon>
        <taxon>Sphingobacteriales</taxon>
        <taxon>Sphingobacteriaceae</taxon>
        <taxon>Sphingobacterium</taxon>
    </lineage>
</organism>
<evidence type="ECO:0000256" key="1">
    <source>
        <dbReference type="SAM" id="SignalP"/>
    </source>
</evidence>
<dbReference type="PANTHER" id="PTHR32060:SF30">
    <property type="entry name" value="CARBOXY-TERMINAL PROCESSING PROTEASE CTPA"/>
    <property type="match status" value="1"/>
</dbReference>
<feature type="signal peptide" evidence="1">
    <location>
        <begin position="1"/>
        <end position="18"/>
    </location>
</feature>
<comment type="caution">
    <text evidence="3">The sequence shown here is derived from an EMBL/GenBank/DDBJ whole genome shotgun (WGS) entry which is preliminary data.</text>
</comment>
<protein>
    <submittedName>
        <fullName evidence="3">S41 family peptidase</fullName>
    </submittedName>
</protein>
<proteinExistence type="predicted"/>
<keyword evidence="1" id="KW-0732">Signal</keyword>
<reference evidence="4" key="1">
    <citation type="journal article" date="2019" name="Int. J. Syst. Evol. Microbiol.">
        <title>The Global Catalogue of Microorganisms (GCM) 10K type strain sequencing project: providing services to taxonomists for standard genome sequencing and annotation.</title>
        <authorList>
            <consortium name="The Broad Institute Genomics Platform"/>
            <consortium name="The Broad Institute Genome Sequencing Center for Infectious Disease"/>
            <person name="Wu L."/>
            <person name="Ma J."/>
        </authorList>
    </citation>
    <scope>NUCLEOTIDE SEQUENCE [LARGE SCALE GENOMIC DNA]</scope>
    <source>
        <strain evidence="4">KCTC 22814</strain>
    </source>
</reference>
<name>A0ABW6BHW7_9SPHI</name>